<dbReference type="SUPFAM" id="SSF48452">
    <property type="entry name" value="TPR-like"/>
    <property type="match status" value="1"/>
</dbReference>
<evidence type="ECO:0000259" key="5">
    <source>
        <dbReference type="Pfam" id="PF23892"/>
    </source>
</evidence>
<protein>
    <submittedName>
        <fullName evidence="7">Cytochrome c heme lyase subunit CcmH</fullName>
    </submittedName>
</protein>
<organism evidence="7">
    <name type="scientific">hydrothermal vent metagenome</name>
    <dbReference type="NCBI Taxonomy" id="652676"/>
    <lineage>
        <taxon>unclassified sequences</taxon>
        <taxon>metagenomes</taxon>
        <taxon>ecological metagenomes</taxon>
    </lineage>
</organism>
<dbReference type="GO" id="GO:0016829">
    <property type="term" value="F:lyase activity"/>
    <property type="evidence" value="ECO:0007669"/>
    <property type="project" value="UniProtKB-KW"/>
</dbReference>
<evidence type="ECO:0000256" key="1">
    <source>
        <dbReference type="ARBA" id="ARBA00004196"/>
    </source>
</evidence>
<feature type="domain" description="Cytochrome c-type biogenesis protein H TPR" evidence="6">
    <location>
        <begin position="127"/>
        <end position="261"/>
    </location>
</feature>
<dbReference type="InterPro" id="IPR056412">
    <property type="entry name" value="Ig_CycH"/>
</dbReference>
<dbReference type="EMBL" id="UOFN01000061">
    <property type="protein sequence ID" value="VAW76587.1"/>
    <property type="molecule type" value="Genomic_DNA"/>
</dbReference>
<dbReference type="AlphaFoldDB" id="A0A3B0YM08"/>
<dbReference type="PANTHER" id="PTHR47870">
    <property type="entry name" value="CYTOCHROME C-TYPE BIOGENESIS PROTEIN CCMH"/>
    <property type="match status" value="1"/>
</dbReference>
<accession>A0A3B0YM08</accession>
<keyword evidence="2" id="KW-0677">Repeat</keyword>
<reference evidence="7" key="1">
    <citation type="submission" date="2018-06" db="EMBL/GenBank/DDBJ databases">
        <authorList>
            <person name="Zhirakovskaya E."/>
        </authorList>
    </citation>
    <scope>NUCLEOTIDE SEQUENCE</scope>
</reference>
<dbReference type="InterPro" id="IPR019734">
    <property type="entry name" value="TPR_rpt"/>
</dbReference>
<feature type="transmembrane region" description="Helical" evidence="4">
    <location>
        <begin position="94"/>
        <end position="114"/>
    </location>
</feature>
<feature type="domain" description="Cytochrome c-type biogenesis protein H Ig-like" evidence="5">
    <location>
        <begin position="298"/>
        <end position="406"/>
    </location>
</feature>
<feature type="transmembrane region" description="Helical" evidence="4">
    <location>
        <begin position="6"/>
        <end position="24"/>
    </location>
</feature>
<keyword evidence="7" id="KW-0456">Lyase</keyword>
<gene>
    <name evidence="7" type="ORF">MNBD_GAMMA15-445</name>
</gene>
<dbReference type="Pfam" id="PF23892">
    <property type="entry name" value="Ig_CycH"/>
    <property type="match status" value="1"/>
</dbReference>
<dbReference type="PANTHER" id="PTHR47870:SF4">
    <property type="entry name" value="CYTOCHROME C-TYPE BIOGENESIS PROTEIN CYCH"/>
    <property type="match status" value="1"/>
</dbReference>
<dbReference type="PROSITE" id="PS50005">
    <property type="entry name" value="TPR"/>
    <property type="match status" value="1"/>
</dbReference>
<name>A0A3B0YM08_9ZZZZ</name>
<keyword evidence="4" id="KW-0812">Transmembrane</keyword>
<comment type="subcellular location">
    <subcellularLocation>
        <location evidence="1">Cell envelope</location>
    </subcellularLocation>
</comment>
<dbReference type="InterPro" id="IPR051263">
    <property type="entry name" value="C-type_cytochrome_biogenesis"/>
</dbReference>
<dbReference type="InterPro" id="IPR056413">
    <property type="entry name" value="TPR_CcmH_CycH"/>
</dbReference>
<dbReference type="GO" id="GO:0017004">
    <property type="term" value="P:cytochrome complex assembly"/>
    <property type="evidence" value="ECO:0007669"/>
    <property type="project" value="UniProtKB-KW"/>
</dbReference>
<evidence type="ECO:0000256" key="2">
    <source>
        <dbReference type="ARBA" id="ARBA00022737"/>
    </source>
</evidence>
<keyword evidence="3" id="KW-0201">Cytochrome c-type biogenesis</keyword>
<evidence type="ECO:0000256" key="3">
    <source>
        <dbReference type="ARBA" id="ARBA00022748"/>
    </source>
</evidence>
<proteinExistence type="predicted"/>
<dbReference type="Gene3D" id="1.25.40.10">
    <property type="entry name" value="Tetratricopeptide repeat domain"/>
    <property type="match status" value="1"/>
</dbReference>
<dbReference type="Pfam" id="PF23914">
    <property type="entry name" value="TPR_CcmH_CycH"/>
    <property type="match status" value="1"/>
</dbReference>
<sequence length="411" mass="44931">MSTFWLLAGTMAILALAFIALPLLRKRDSSDIDRDQLNTAVVREQLTELKADMEAGKLDADAYTTARHDLERELLDNVSQDKNKHATSSRDGRWILAVVLPAVPLLAIMLYQQLGAGEQSANPPQAQNNAGVSDHEVALMLEKLSQRLNEEPDHPDGWMLLARSYTSLRRYDEAVAAYEQARKYGGNSPELLIDYADTLIAASGGSFVEEAGKMLKQALTLQPDNAKGLWLIGHWFYQRGEYRNAVNSWQRVAPQVQPGSENSLILQQQIQLARARLGESLPAEAETAKASGENKASIQVSVSLDPALLNSAAPDDTVFIFARAVSGPRMPLAIVRKQVRDLPITVTLDDSMAMSPAMVLSRFPQVSVGARISKTGQAMPSPGDLQGMQSPVLTHKTENAIKVVINERVGD</sequence>
<dbReference type="InterPro" id="IPR011990">
    <property type="entry name" value="TPR-like_helical_dom_sf"/>
</dbReference>
<evidence type="ECO:0000313" key="7">
    <source>
        <dbReference type="EMBL" id="VAW76587.1"/>
    </source>
</evidence>
<evidence type="ECO:0000256" key="4">
    <source>
        <dbReference type="SAM" id="Phobius"/>
    </source>
</evidence>
<keyword evidence="4" id="KW-0472">Membrane</keyword>
<dbReference type="NCBIfam" id="TIGR03142">
    <property type="entry name" value="cytochro_ccmI"/>
    <property type="match status" value="1"/>
</dbReference>
<keyword evidence="4" id="KW-1133">Transmembrane helix</keyword>
<dbReference type="GO" id="GO:0005886">
    <property type="term" value="C:plasma membrane"/>
    <property type="evidence" value="ECO:0007669"/>
    <property type="project" value="TreeGrafter"/>
</dbReference>
<dbReference type="GO" id="GO:0030313">
    <property type="term" value="C:cell envelope"/>
    <property type="evidence" value="ECO:0007669"/>
    <property type="project" value="UniProtKB-SubCell"/>
</dbReference>
<dbReference type="InterPro" id="IPR017560">
    <property type="entry name" value="Cyt_c_biogenesis_CcmI"/>
</dbReference>
<evidence type="ECO:0000259" key="6">
    <source>
        <dbReference type="Pfam" id="PF23914"/>
    </source>
</evidence>